<feature type="chain" id="PRO_5031496210" description="Secreted protein" evidence="1">
    <location>
        <begin position="28"/>
        <end position="409"/>
    </location>
</feature>
<keyword evidence="3" id="KW-1185">Reference proteome</keyword>
<protein>
    <recommendedName>
        <fullName evidence="4">Secreted protein</fullName>
    </recommendedName>
</protein>
<keyword evidence="1" id="KW-0732">Signal</keyword>
<feature type="signal peptide" evidence="1">
    <location>
        <begin position="1"/>
        <end position="27"/>
    </location>
</feature>
<dbReference type="RefSeq" id="WP_185032635.1">
    <property type="nucleotide sequence ID" value="NZ_JACHMQ010000001.1"/>
</dbReference>
<evidence type="ECO:0000313" key="2">
    <source>
        <dbReference type="EMBL" id="MBB6400235.1"/>
    </source>
</evidence>
<dbReference type="Proteomes" id="UP000546324">
    <property type="component" value="Unassembled WGS sequence"/>
</dbReference>
<name>A0A7X0G670_9ACTN</name>
<reference evidence="2 3" key="1">
    <citation type="submission" date="2020-08" db="EMBL/GenBank/DDBJ databases">
        <title>Sequencing the genomes of 1000 actinobacteria strains.</title>
        <authorList>
            <person name="Klenk H.-P."/>
        </authorList>
    </citation>
    <scope>NUCLEOTIDE SEQUENCE [LARGE SCALE GENOMIC DNA]</scope>
    <source>
        <strain evidence="2 3">DSM 43675</strain>
    </source>
</reference>
<proteinExistence type="predicted"/>
<gene>
    <name evidence="2" type="ORF">BKA00_007149</name>
</gene>
<dbReference type="AlphaFoldDB" id="A0A7X0G670"/>
<accession>A0A7X0G670</accession>
<evidence type="ECO:0000256" key="1">
    <source>
        <dbReference type="SAM" id="SignalP"/>
    </source>
</evidence>
<evidence type="ECO:0000313" key="3">
    <source>
        <dbReference type="Proteomes" id="UP000546324"/>
    </source>
</evidence>
<dbReference type="EMBL" id="JACHMQ010000001">
    <property type="protein sequence ID" value="MBB6400235.1"/>
    <property type="molecule type" value="Genomic_DNA"/>
</dbReference>
<sequence>MTTVRRPGTAAVAAGVLAAAVPGAALAAPAAADPRAMTAARAAGAAAAPLDARDFDLRRGTDRSGTVRALGGVLRRTGVAALLRSPGHTGLGGGCGRAAGVPAGSLVYCFDTADSTTRDWVPQGVTSVSDAAAGEGWAGGVRPILVSWHNGGRVRLTFVDPDRRVYRHVLLVAPVMRGGRPTYTDVGVHAGGIAWYGDKLYVADTRHGLREFDMRQIFDLSASRAGSTRRPDRIGLHGGTYYAHGFRYVMAQTGSRHFARGRVGGKCRGGGPLRMSWTAVDRTTWPHVLIAGEYCRPDWPRGRVVSWPLASLAGGGTASADGGARLPVDRVQGAVRTHGRWWFTQSRSGERGRLFSTRYTGTGWAPVRRRTISYGPEDLSCHRGLHRIFTLAEHPGRRALWAFRASSCS</sequence>
<evidence type="ECO:0008006" key="4">
    <source>
        <dbReference type="Google" id="ProtNLM"/>
    </source>
</evidence>
<comment type="caution">
    <text evidence="2">The sequence shown here is derived from an EMBL/GenBank/DDBJ whole genome shotgun (WGS) entry which is preliminary data.</text>
</comment>
<organism evidence="2 3">
    <name type="scientific">Actinomadura coerulea</name>
    <dbReference type="NCBI Taxonomy" id="46159"/>
    <lineage>
        <taxon>Bacteria</taxon>
        <taxon>Bacillati</taxon>
        <taxon>Actinomycetota</taxon>
        <taxon>Actinomycetes</taxon>
        <taxon>Streptosporangiales</taxon>
        <taxon>Thermomonosporaceae</taxon>
        <taxon>Actinomadura</taxon>
    </lineage>
</organism>